<feature type="region of interest" description="Disordered" evidence="1">
    <location>
        <begin position="65"/>
        <end position="84"/>
    </location>
</feature>
<gene>
    <name evidence="2" type="ORF">SARC_15667</name>
</gene>
<accession>A0A0L0F5E0</accession>
<dbReference type="AlphaFoldDB" id="A0A0L0F5E0"/>
<dbReference type="Proteomes" id="UP000054560">
    <property type="component" value="Unassembled WGS sequence"/>
</dbReference>
<sequence>MRMSATLIITPTATPCPSTSCRDSLLSSNTSVRNTAALPWRRFSTNASEETVSLVLLWSTQREMSPDTETATTAVTKTEASPSSAVRTYDSSEALATELVPMVTKNVLCQHHVCSIP</sequence>
<feature type="compositionally biased region" description="Low complexity" evidence="1">
    <location>
        <begin position="68"/>
        <end position="80"/>
    </location>
</feature>
<evidence type="ECO:0000256" key="1">
    <source>
        <dbReference type="SAM" id="MobiDB-lite"/>
    </source>
</evidence>
<evidence type="ECO:0000313" key="3">
    <source>
        <dbReference type="Proteomes" id="UP000054560"/>
    </source>
</evidence>
<protein>
    <submittedName>
        <fullName evidence="2">Uncharacterized protein</fullName>
    </submittedName>
</protein>
<evidence type="ECO:0000313" key="2">
    <source>
        <dbReference type="EMBL" id="KNC71791.1"/>
    </source>
</evidence>
<keyword evidence="3" id="KW-1185">Reference proteome</keyword>
<feature type="non-terminal residue" evidence="2">
    <location>
        <position position="117"/>
    </location>
</feature>
<dbReference type="GeneID" id="25916171"/>
<dbReference type="EMBL" id="KQ248118">
    <property type="protein sequence ID" value="KNC71791.1"/>
    <property type="molecule type" value="Genomic_DNA"/>
</dbReference>
<name>A0A0L0F5E0_9EUKA</name>
<proteinExistence type="predicted"/>
<dbReference type="RefSeq" id="XP_014145693.1">
    <property type="nucleotide sequence ID" value="XM_014290218.1"/>
</dbReference>
<reference evidence="2 3" key="1">
    <citation type="submission" date="2011-02" db="EMBL/GenBank/DDBJ databases">
        <title>The Genome Sequence of Sphaeroforma arctica JP610.</title>
        <authorList>
            <consortium name="The Broad Institute Genome Sequencing Platform"/>
            <person name="Russ C."/>
            <person name="Cuomo C."/>
            <person name="Young S.K."/>
            <person name="Zeng Q."/>
            <person name="Gargeya S."/>
            <person name="Alvarado L."/>
            <person name="Berlin A."/>
            <person name="Chapman S.B."/>
            <person name="Chen Z."/>
            <person name="Freedman E."/>
            <person name="Gellesch M."/>
            <person name="Goldberg J."/>
            <person name="Griggs A."/>
            <person name="Gujja S."/>
            <person name="Heilman E."/>
            <person name="Heiman D."/>
            <person name="Howarth C."/>
            <person name="Mehta T."/>
            <person name="Neiman D."/>
            <person name="Pearson M."/>
            <person name="Roberts A."/>
            <person name="Saif S."/>
            <person name="Shea T."/>
            <person name="Shenoy N."/>
            <person name="Sisk P."/>
            <person name="Stolte C."/>
            <person name="Sykes S."/>
            <person name="White J."/>
            <person name="Yandava C."/>
            <person name="Burger G."/>
            <person name="Gray M.W."/>
            <person name="Holland P.W.H."/>
            <person name="King N."/>
            <person name="Lang F.B.F."/>
            <person name="Roger A.J."/>
            <person name="Ruiz-Trillo I."/>
            <person name="Haas B."/>
            <person name="Nusbaum C."/>
            <person name="Birren B."/>
        </authorList>
    </citation>
    <scope>NUCLEOTIDE SEQUENCE [LARGE SCALE GENOMIC DNA]</scope>
    <source>
        <strain evidence="2 3">JP610</strain>
    </source>
</reference>
<organism evidence="2 3">
    <name type="scientific">Sphaeroforma arctica JP610</name>
    <dbReference type="NCBI Taxonomy" id="667725"/>
    <lineage>
        <taxon>Eukaryota</taxon>
        <taxon>Ichthyosporea</taxon>
        <taxon>Ichthyophonida</taxon>
        <taxon>Sphaeroforma</taxon>
    </lineage>
</organism>